<keyword evidence="1" id="KW-1133">Transmembrane helix</keyword>
<sequence length="61" mass="5934">MSESSALDGVRTALSGIAFALLGLQVTLVGLFDGGSFLVVVTGLALSLGGALRTTGAAGPR</sequence>
<organism evidence="2">
    <name type="scientific">Halobacterium sp. NMX12-1</name>
    <dbReference type="NCBI Taxonomy" id="3166650"/>
    <lineage>
        <taxon>Archaea</taxon>
        <taxon>Methanobacteriati</taxon>
        <taxon>Methanobacteriota</taxon>
        <taxon>Stenosarchaea group</taxon>
        <taxon>Halobacteria</taxon>
        <taxon>Halobacteriales</taxon>
        <taxon>Halobacteriaceae</taxon>
        <taxon>Halobacterium</taxon>
    </lineage>
</organism>
<name>A0AAU8CGL5_9EURY</name>
<feature type="transmembrane region" description="Helical" evidence="1">
    <location>
        <begin position="37"/>
        <end position="55"/>
    </location>
</feature>
<dbReference type="RefSeq" id="WP_353635248.1">
    <property type="nucleotide sequence ID" value="NZ_CP159204.1"/>
</dbReference>
<keyword evidence="1" id="KW-0472">Membrane</keyword>
<proteinExistence type="predicted"/>
<gene>
    <name evidence="2" type="ORF">ABSL23_07570</name>
</gene>
<dbReference type="AlphaFoldDB" id="A0AAU8CGL5"/>
<keyword evidence="1" id="KW-0812">Transmembrane</keyword>
<protein>
    <submittedName>
        <fullName evidence="2">Uncharacterized protein</fullName>
    </submittedName>
</protein>
<evidence type="ECO:0000313" key="2">
    <source>
        <dbReference type="EMBL" id="XCF17853.1"/>
    </source>
</evidence>
<dbReference type="GeneID" id="91108997"/>
<feature type="transmembrane region" description="Helical" evidence="1">
    <location>
        <begin position="12"/>
        <end position="31"/>
    </location>
</feature>
<dbReference type="EMBL" id="CP159204">
    <property type="protein sequence ID" value="XCF17853.1"/>
    <property type="molecule type" value="Genomic_DNA"/>
</dbReference>
<reference evidence="2" key="1">
    <citation type="submission" date="2024-06" db="EMBL/GenBank/DDBJ databases">
        <title>Genome Sequence of an extremely halophilic archaeon isolated from Permian era halite, Salado Formation, Carlsbad, New Mexico: Halobacterium sp. strain NMX12-1.</title>
        <authorList>
            <person name="Sotoa L."/>
            <person name="DasSarma P."/>
            <person name="Anton B.P."/>
            <person name="Vincze T."/>
            <person name="Verma I."/>
            <person name="Eralp B."/>
            <person name="Powers D.W."/>
            <person name="Dozier B.L."/>
            <person name="Roberts R.J."/>
            <person name="DasSarma S."/>
        </authorList>
    </citation>
    <scope>NUCLEOTIDE SEQUENCE</scope>
    <source>
        <strain evidence="2">NMX12-1</strain>
    </source>
</reference>
<dbReference type="KEGG" id="hanx:ABSL23_07570"/>
<evidence type="ECO:0000256" key="1">
    <source>
        <dbReference type="SAM" id="Phobius"/>
    </source>
</evidence>
<accession>A0AAU8CGL5</accession>